<evidence type="ECO:0008006" key="6">
    <source>
        <dbReference type="Google" id="ProtNLM"/>
    </source>
</evidence>
<evidence type="ECO:0000259" key="3">
    <source>
        <dbReference type="PROSITE" id="PS51938"/>
    </source>
</evidence>
<dbReference type="InterPro" id="IPR024642">
    <property type="entry name" value="SUZ-C"/>
</dbReference>
<dbReference type="Proteomes" id="UP001172102">
    <property type="component" value="Unassembled WGS sequence"/>
</dbReference>
<evidence type="ECO:0000259" key="2">
    <source>
        <dbReference type="PROSITE" id="PS51673"/>
    </source>
</evidence>
<feature type="compositionally biased region" description="Polar residues" evidence="1">
    <location>
        <begin position="237"/>
        <end position="252"/>
    </location>
</feature>
<dbReference type="PROSITE" id="PS51938">
    <property type="entry name" value="SUZ_C"/>
    <property type="match status" value="1"/>
</dbReference>
<organism evidence="4 5">
    <name type="scientific">Lasiosphaeris hirsuta</name>
    <dbReference type="NCBI Taxonomy" id="260670"/>
    <lineage>
        <taxon>Eukaryota</taxon>
        <taxon>Fungi</taxon>
        <taxon>Dikarya</taxon>
        <taxon>Ascomycota</taxon>
        <taxon>Pezizomycotina</taxon>
        <taxon>Sordariomycetes</taxon>
        <taxon>Sordariomycetidae</taxon>
        <taxon>Sordariales</taxon>
        <taxon>Lasiosphaeriaceae</taxon>
        <taxon>Lasiosphaeris</taxon>
    </lineage>
</organism>
<accession>A0AA40E8V0</accession>
<feature type="domain" description="SUZ-C" evidence="3">
    <location>
        <begin position="231"/>
        <end position="281"/>
    </location>
</feature>
<protein>
    <recommendedName>
        <fullName evidence="6">SUZ domain-containing protein</fullName>
    </recommendedName>
</protein>
<reference evidence="4" key="1">
    <citation type="submission" date="2023-06" db="EMBL/GenBank/DDBJ databases">
        <title>Genome-scale phylogeny and comparative genomics of the fungal order Sordariales.</title>
        <authorList>
            <consortium name="Lawrence Berkeley National Laboratory"/>
            <person name="Hensen N."/>
            <person name="Bonometti L."/>
            <person name="Westerberg I."/>
            <person name="Brannstrom I.O."/>
            <person name="Guillou S."/>
            <person name="Cros-Aarteil S."/>
            <person name="Calhoun S."/>
            <person name="Haridas S."/>
            <person name="Kuo A."/>
            <person name="Mondo S."/>
            <person name="Pangilinan J."/>
            <person name="Riley R."/>
            <person name="Labutti K."/>
            <person name="Andreopoulos B."/>
            <person name="Lipzen A."/>
            <person name="Chen C."/>
            <person name="Yanf M."/>
            <person name="Daum C."/>
            <person name="Ng V."/>
            <person name="Clum A."/>
            <person name="Steindorff A."/>
            <person name="Ohm R."/>
            <person name="Martin F."/>
            <person name="Silar P."/>
            <person name="Natvig D."/>
            <person name="Lalanne C."/>
            <person name="Gautier V."/>
            <person name="Ament-Velasquez S.L."/>
            <person name="Kruys A."/>
            <person name="Hutchinson M.I."/>
            <person name="Powell A.J."/>
            <person name="Barry K."/>
            <person name="Miller A.N."/>
            <person name="Grigoriev I.V."/>
            <person name="Debuchy R."/>
            <person name="Gladieux P."/>
            <person name="Thoren M.H."/>
            <person name="Johannesson H."/>
        </authorList>
    </citation>
    <scope>NUCLEOTIDE SEQUENCE</scope>
    <source>
        <strain evidence="4">SMH4607-1</strain>
    </source>
</reference>
<feature type="region of interest" description="Disordered" evidence="1">
    <location>
        <begin position="1"/>
        <end position="62"/>
    </location>
</feature>
<sequence>MPKNNQVPDAWDDDWEAQADETAKKPAAQQPAPQDVPMTRAERLAKHAEEQRKLWESAEAPPEFNFIAATSTIPLATPFKNAVKVLSRKPAPKLITKKDPITGLEQLTFQDDDDDDEDESKKHQPTPEEIRMRQQRELEEKQRRYDEARAKIFGDSNPSSGHSTPGNVTPPQSGEGRQNYKGRGGRGRGGGGHRSSNNNNNNNNRQEEQSRRPPSSQPPGTRELFDPSYAPKPGFNLQRQPGNASPQQGSRSHISREEDQSVIRTPRGPDGSGRGGFGFARRGGSQEG</sequence>
<feature type="compositionally biased region" description="Basic and acidic residues" evidence="1">
    <location>
        <begin position="119"/>
        <end position="152"/>
    </location>
</feature>
<name>A0AA40E8V0_9PEZI</name>
<gene>
    <name evidence="4" type="ORF">B0H67DRAFT_597100</name>
</gene>
<feature type="compositionally biased region" description="Low complexity" evidence="1">
    <location>
        <begin position="279"/>
        <end position="288"/>
    </location>
</feature>
<dbReference type="PROSITE" id="PS51673">
    <property type="entry name" value="SUZ"/>
    <property type="match status" value="1"/>
</dbReference>
<feature type="domain" description="SUZ" evidence="2">
    <location>
        <begin position="72"/>
        <end position="157"/>
    </location>
</feature>
<proteinExistence type="predicted"/>
<dbReference type="EMBL" id="JAUKUA010000001">
    <property type="protein sequence ID" value="KAK0731165.1"/>
    <property type="molecule type" value="Genomic_DNA"/>
</dbReference>
<feature type="compositionally biased region" description="Polar residues" evidence="1">
    <location>
        <begin position="156"/>
        <end position="172"/>
    </location>
</feature>
<evidence type="ECO:0000313" key="4">
    <source>
        <dbReference type="EMBL" id="KAK0731165.1"/>
    </source>
</evidence>
<dbReference type="InterPro" id="IPR024771">
    <property type="entry name" value="SUZ"/>
</dbReference>
<evidence type="ECO:0000256" key="1">
    <source>
        <dbReference type="SAM" id="MobiDB-lite"/>
    </source>
</evidence>
<feature type="compositionally biased region" description="Acidic residues" evidence="1">
    <location>
        <begin position="10"/>
        <end position="19"/>
    </location>
</feature>
<keyword evidence="5" id="KW-1185">Reference proteome</keyword>
<feature type="region of interest" description="Disordered" evidence="1">
    <location>
        <begin position="87"/>
        <end position="288"/>
    </location>
</feature>
<feature type="compositionally biased region" description="Low complexity" evidence="1">
    <location>
        <begin position="194"/>
        <end position="204"/>
    </location>
</feature>
<evidence type="ECO:0000313" key="5">
    <source>
        <dbReference type="Proteomes" id="UP001172102"/>
    </source>
</evidence>
<feature type="compositionally biased region" description="Basic and acidic residues" evidence="1">
    <location>
        <begin position="40"/>
        <end position="56"/>
    </location>
</feature>
<comment type="caution">
    <text evidence="4">The sequence shown here is derived from an EMBL/GenBank/DDBJ whole genome shotgun (WGS) entry which is preliminary data.</text>
</comment>
<dbReference type="AlphaFoldDB" id="A0AA40E8V0"/>
<dbReference type="Pfam" id="PF12752">
    <property type="entry name" value="SUZ"/>
    <property type="match status" value="1"/>
</dbReference>